<protein>
    <submittedName>
        <fullName evidence="1">Uncharacterized protein</fullName>
    </submittedName>
</protein>
<reference evidence="1" key="4">
    <citation type="submission" date="2019-03" db="UniProtKB">
        <authorList>
            <consortium name="EnsemblPlants"/>
        </authorList>
    </citation>
    <scope>IDENTIFICATION</scope>
</reference>
<reference evidence="1" key="5">
    <citation type="journal article" date="2021" name="G3 (Bethesda)">
        <title>Aegilops tauschii genome assembly Aet v5.0 features greater sequence contiguity and improved annotation.</title>
        <authorList>
            <person name="Wang L."/>
            <person name="Zhu T."/>
            <person name="Rodriguez J.C."/>
            <person name="Deal K.R."/>
            <person name="Dubcovsky J."/>
            <person name="McGuire P.E."/>
            <person name="Lux T."/>
            <person name="Spannagl M."/>
            <person name="Mayer K.F.X."/>
            <person name="Baldrich P."/>
            <person name="Meyers B.C."/>
            <person name="Huo N."/>
            <person name="Gu Y.Q."/>
            <person name="Zhou H."/>
            <person name="Devos K.M."/>
            <person name="Bennetzen J.L."/>
            <person name="Unver T."/>
            <person name="Budak H."/>
            <person name="Gulick P.J."/>
            <person name="Galiba G."/>
            <person name="Kalapos B."/>
            <person name="Nelson D.R."/>
            <person name="Li P."/>
            <person name="You F.M."/>
            <person name="Luo M.C."/>
            <person name="Dvorak J."/>
        </authorList>
    </citation>
    <scope>NUCLEOTIDE SEQUENCE [LARGE SCALE GENOMIC DNA]</scope>
    <source>
        <strain evidence="1">cv. AL8/78</strain>
    </source>
</reference>
<keyword evidence="2" id="KW-1185">Reference proteome</keyword>
<dbReference type="EnsemblPlants" id="AET2Gv20541300.10">
    <property type="protein sequence ID" value="AET2Gv20541300.10"/>
    <property type="gene ID" value="AET2Gv20541300"/>
</dbReference>
<reference evidence="2" key="2">
    <citation type="journal article" date="2017" name="Nat. Plants">
        <title>The Aegilops tauschii genome reveals multiple impacts of transposons.</title>
        <authorList>
            <person name="Zhao G."/>
            <person name="Zou C."/>
            <person name="Li K."/>
            <person name="Wang K."/>
            <person name="Li T."/>
            <person name="Gao L."/>
            <person name="Zhang X."/>
            <person name="Wang H."/>
            <person name="Yang Z."/>
            <person name="Liu X."/>
            <person name="Jiang W."/>
            <person name="Mao L."/>
            <person name="Kong X."/>
            <person name="Jiao Y."/>
            <person name="Jia J."/>
        </authorList>
    </citation>
    <scope>NUCLEOTIDE SEQUENCE [LARGE SCALE GENOMIC DNA]</scope>
    <source>
        <strain evidence="2">cv. AL8/78</strain>
    </source>
</reference>
<proteinExistence type="predicted"/>
<evidence type="ECO:0000313" key="2">
    <source>
        <dbReference type="Proteomes" id="UP000015105"/>
    </source>
</evidence>
<reference evidence="1" key="3">
    <citation type="journal article" date="2017" name="Nature">
        <title>Genome sequence of the progenitor of the wheat D genome Aegilops tauschii.</title>
        <authorList>
            <person name="Luo M.C."/>
            <person name="Gu Y.Q."/>
            <person name="Puiu D."/>
            <person name="Wang H."/>
            <person name="Twardziok S.O."/>
            <person name="Deal K.R."/>
            <person name="Huo N."/>
            <person name="Zhu T."/>
            <person name="Wang L."/>
            <person name="Wang Y."/>
            <person name="McGuire P.E."/>
            <person name="Liu S."/>
            <person name="Long H."/>
            <person name="Ramasamy R.K."/>
            <person name="Rodriguez J.C."/>
            <person name="Van S.L."/>
            <person name="Yuan L."/>
            <person name="Wang Z."/>
            <person name="Xia Z."/>
            <person name="Xiao L."/>
            <person name="Anderson O.D."/>
            <person name="Ouyang S."/>
            <person name="Liang Y."/>
            <person name="Zimin A.V."/>
            <person name="Pertea G."/>
            <person name="Qi P."/>
            <person name="Bennetzen J.L."/>
            <person name="Dai X."/>
            <person name="Dawson M.W."/>
            <person name="Muller H.G."/>
            <person name="Kugler K."/>
            <person name="Rivarola-Duarte L."/>
            <person name="Spannagl M."/>
            <person name="Mayer K.F.X."/>
            <person name="Lu F.H."/>
            <person name="Bevan M.W."/>
            <person name="Leroy P."/>
            <person name="Li P."/>
            <person name="You F.M."/>
            <person name="Sun Q."/>
            <person name="Liu Z."/>
            <person name="Lyons E."/>
            <person name="Wicker T."/>
            <person name="Salzberg S.L."/>
            <person name="Devos K.M."/>
            <person name="Dvorak J."/>
        </authorList>
    </citation>
    <scope>NUCLEOTIDE SEQUENCE [LARGE SCALE GENOMIC DNA]</scope>
    <source>
        <strain evidence="1">cv. AL8/78</strain>
    </source>
</reference>
<sequence>PVVSKTLSLLCKFRSNTDNQLFRYRIKKYGWSPSSCCLARLRCCLVGAAADGDGGQRVVLREDDLLRNPIHRHHAIIVRTGTSVIVEIVDKIHLQLLSLCLLRNPIHMIPLVFLNLMGNKQSSNIPREENYLKAAL</sequence>
<accession>A0A453BK55</accession>
<reference evidence="2" key="1">
    <citation type="journal article" date="2014" name="Science">
        <title>Ancient hybridizations among the ancestral genomes of bread wheat.</title>
        <authorList>
            <consortium name="International Wheat Genome Sequencing Consortium,"/>
            <person name="Marcussen T."/>
            <person name="Sandve S.R."/>
            <person name="Heier L."/>
            <person name="Spannagl M."/>
            <person name="Pfeifer M."/>
            <person name="Jakobsen K.S."/>
            <person name="Wulff B.B."/>
            <person name="Steuernagel B."/>
            <person name="Mayer K.F."/>
            <person name="Olsen O.A."/>
        </authorList>
    </citation>
    <scope>NUCLEOTIDE SEQUENCE [LARGE SCALE GENOMIC DNA]</scope>
    <source>
        <strain evidence="2">cv. AL8/78</strain>
    </source>
</reference>
<organism evidence="1 2">
    <name type="scientific">Aegilops tauschii subsp. strangulata</name>
    <name type="common">Goatgrass</name>
    <dbReference type="NCBI Taxonomy" id="200361"/>
    <lineage>
        <taxon>Eukaryota</taxon>
        <taxon>Viridiplantae</taxon>
        <taxon>Streptophyta</taxon>
        <taxon>Embryophyta</taxon>
        <taxon>Tracheophyta</taxon>
        <taxon>Spermatophyta</taxon>
        <taxon>Magnoliopsida</taxon>
        <taxon>Liliopsida</taxon>
        <taxon>Poales</taxon>
        <taxon>Poaceae</taxon>
        <taxon>BOP clade</taxon>
        <taxon>Pooideae</taxon>
        <taxon>Triticodae</taxon>
        <taxon>Triticeae</taxon>
        <taxon>Triticinae</taxon>
        <taxon>Aegilops</taxon>
    </lineage>
</organism>
<evidence type="ECO:0000313" key="1">
    <source>
        <dbReference type="EnsemblPlants" id="AET2Gv20541300.10"/>
    </source>
</evidence>
<dbReference type="Proteomes" id="UP000015105">
    <property type="component" value="Chromosome 2D"/>
</dbReference>
<name>A0A453BK55_AEGTS</name>
<dbReference type="AlphaFoldDB" id="A0A453BK55"/>
<dbReference type="Gramene" id="AET2Gv20541300.10">
    <property type="protein sequence ID" value="AET2Gv20541300.10"/>
    <property type="gene ID" value="AET2Gv20541300"/>
</dbReference>